<accession>A0AAN9AJV7</accession>
<feature type="compositionally biased region" description="Polar residues" evidence="5">
    <location>
        <begin position="342"/>
        <end position="355"/>
    </location>
</feature>
<dbReference type="InterPro" id="IPR036259">
    <property type="entry name" value="MFS_trans_sf"/>
</dbReference>
<feature type="transmembrane region" description="Helical" evidence="6">
    <location>
        <begin position="146"/>
        <end position="166"/>
    </location>
</feature>
<evidence type="ECO:0000313" key="9">
    <source>
        <dbReference type="Proteomes" id="UP001374579"/>
    </source>
</evidence>
<dbReference type="PROSITE" id="PS50850">
    <property type="entry name" value="MFS"/>
    <property type="match status" value="1"/>
</dbReference>
<feature type="transmembrane region" description="Helical" evidence="6">
    <location>
        <begin position="178"/>
        <end position="196"/>
    </location>
</feature>
<evidence type="ECO:0000256" key="2">
    <source>
        <dbReference type="ARBA" id="ARBA00022692"/>
    </source>
</evidence>
<evidence type="ECO:0000256" key="4">
    <source>
        <dbReference type="ARBA" id="ARBA00023136"/>
    </source>
</evidence>
<evidence type="ECO:0000313" key="8">
    <source>
        <dbReference type="EMBL" id="KAK7088290.1"/>
    </source>
</evidence>
<dbReference type="Gene3D" id="1.20.1250.20">
    <property type="entry name" value="MFS general substrate transporter like domains"/>
    <property type="match status" value="1"/>
</dbReference>
<feature type="transmembrane region" description="Helical" evidence="6">
    <location>
        <begin position="487"/>
        <end position="509"/>
    </location>
</feature>
<feature type="transmembrane region" description="Helical" evidence="6">
    <location>
        <begin position="521"/>
        <end position="541"/>
    </location>
</feature>
<dbReference type="InterPro" id="IPR020846">
    <property type="entry name" value="MFS_dom"/>
</dbReference>
<reference evidence="8 9" key="1">
    <citation type="submission" date="2024-02" db="EMBL/GenBank/DDBJ databases">
        <title>Chromosome-scale genome assembly of the rough periwinkle Littorina saxatilis.</title>
        <authorList>
            <person name="De Jode A."/>
            <person name="Faria R."/>
            <person name="Formenti G."/>
            <person name="Sims Y."/>
            <person name="Smith T.P."/>
            <person name="Tracey A."/>
            <person name="Wood J.M.D."/>
            <person name="Zagrodzka Z.B."/>
            <person name="Johannesson K."/>
            <person name="Butlin R.K."/>
            <person name="Leder E.H."/>
        </authorList>
    </citation>
    <scope>NUCLEOTIDE SEQUENCE [LARGE SCALE GENOMIC DNA]</scope>
    <source>
        <strain evidence="8">Snail1</strain>
        <tissue evidence="8">Muscle</tissue>
    </source>
</reference>
<protein>
    <recommendedName>
        <fullName evidence="7">Major facilitator superfamily (MFS) profile domain-containing protein</fullName>
    </recommendedName>
</protein>
<dbReference type="EMBL" id="JBAMIC010004070">
    <property type="protein sequence ID" value="KAK7088290.1"/>
    <property type="molecule type" value="Genomic_DNA"/>
</dbReference>
<name>A0AAN9AJV7_9CAEN</name>
<dbReference type="SUPFAM" id="SSF103473">
    <property type="entry name" value="MFS general substrate transporter"/>
    <property type="match status" value="1"/>
</dbReference>
<evidence type="ECO:0000256" key="1">
    <source>
        <dbReference type="ARBA" id="ARBA00004141"/>
    </source>
</evidence>
<proteinExistence type="predicted"/>
<keyword evidence="9" id="KW-1185">Reference proteome</keyword>
<feature type="transmembrane region" description="Helical" evidence="6">
    <location>
        <begin position="29"/>
        <end position="54"/>
    </location>
</feature>
<feature type="compositionally biased region" description="Low complexity" evidence="5">
    <location>
        <begin position="329"/>
        <end position="341"/>
    </location>
</feature>
<feature type="domain" description="Major facilitator superfamily (MFS) profile" evidence="7">
    <location>
        <begin position="97"/>
        <end position="575"/>
    </location>
</feature>
<feature type="region of interest" description="Disordered" evidence="5">
    <location>
        <begin position="329"/>
        <end position="364"/>
    </location>
</feature>
<organism evidence="8 9">
    <name type="scientific">Littorina saxatilis</name>
    <dbReference type="NCBI Taxonomy" id="31220"/>
    <lineage>
        <taxon>Eukaryota</taxon>
        <taxon>Metazoa</taxon>
        <taxon>Spiralia</taxon>
        <taxon>Lophotrochozoa</taxon>
        <taxon>Mollusca</taxon>
        <taxon>Gastropoda</taxon>
        <taxon>Caenogastropoda</taxon>
        <taxon>Littorinimorpha</taxon>
        <taxon>Littorinoidea</taxon>
        <taxon>Littorinidae</taxon>
        <taxon>Littorina</taxon>
    </lineage>
</organism>
<evidence type="ECO:0000256" key="6">
    <source>
        <dbReference type="SAM" id="Phobius"/>
    </source>
</evidence>
<dbReference type="Proteomes" id="UP001374579">
    <property type="component" value="Unassembled WGS sequence"/>
</dbReference>
<feature type="transmembrane region" description="Helical" evidence="6">
    <location>
        <begin position="553"/>
        <end position="570"/>
    </location>
</feature>
<dbReference type="GO" id="GO:0022857">
    <property type="term" value="F:transmembrane transporter activity"/>
    <property type="evidence" value="ECO:0007669"/>
    <property type="project" value="InterPro"/>
</dbReference>
<keyword evidence="2 6" id="KW-0812">Transmembrane</keyword>
<dbReference type="CDD" id="cd17317">
    <property type="entry name" value="MFS_SLC22"/>
    <property type="match status" value="1"/>
</dbReference>
<keyword evidence="3 6" id="KW-1133">Transmembrane helix</keyword>
<evidence type="ECO:0000256" key="3">
    <source>
        <dbReference type="ARBA" id="ARBA00022989"/>
    </source>
</evidence>
<dbReference type="AlphaFoldDB" id="A0AAN9AJV7"/>
<evidence type="ECO:0000256" key="5">
    <source>
        <dbReference type="SAM" id="MobiDB-lite"/>
    </source>
</evidence>
<feature type="transmembrane region" description="Helical" evidence="6">
    <location>
        <begin position="427"/>
        <end position="448"/>
    </location>
</feature>
<dbReference type="Pfam" id="PF07690">
    <property type="entry name" value="MFS_1"/>
    <property type="match status" value="1"/>
</dbReference>
<feature type="transmembrane region" description="Helical" evidence="6">
    <location>
        <begin position="400"/>
        <end position="421"/>
    </location>
</feature>
<comment type="caution">
    <text evidence="8">The sequence shown here is derived from an EMBL/GenBank/DDBJ whole genome shotgun (WGS) entry which is preliminary data.</text>
</comment>
<dbReference type="GO" id="GO:0016020">
    <property type="term" value="C:membrane"/>
    <property type="evidence" value="ECO:0007669"/>
    <property type="project" value="UniProtKB-SubCell"/>
</dbReference>
<feature type="transmembrane region" description="Helical" evidence="6">
    <location>
        <begin position="457"/>
        <end position="475"/>
    </location>
</feature>
<feature type="transmembrane region" description="Helical" evidence="6">
    <location>
        <begin position="202"/>
        <end position="223"/>
    </location>
</feature>
<evidence type="ECO:0000259" key="7">
    <source>
        <dbReference type="PROSITE" id="PS50850"/>
    </source>
</evidence>
<gene>
    <name evidence="8" type="ORF">V1264_022223</name>
</gene>
<dbReference type="InterPro" id="IPR011701">
    <property type="entry name" value="MFS"/>
</dbReference>
<dbReference type="PANTHER" id="PTHR24064">
    <property type="entry name" value="SOLUTE CARRIER FAMILY 22 MEMBER"/>
    <property type="match status" value="1"/>
</dbReference>
<feature type="transmembrane region" description="Helical" evidence="6">
    <location>
        <begin position="235"/>
        <end position="257"/>
    </location>
</feature>
<comment type="subcellular location">
    <subcellularLocation>
        <location evidence="1">Membrane</location>
        <topology evidence="1">Multi-pass membrane protein</topology>
    </subcellularLocation>
</comment>
<sequence>MAAPKFEKLNIKGVDDLITHLGDPGRFQILTFVLLTFNYFPVVFHHVAMAFYGYTPPYECRPRGLPQTDATSINASSIMTSYQVSGFNATETGDEHVNLQHCDAMVMSGGNVNRTLTCDPEEIRYHLPENEQTIVMEWGLVCDRAYWAHLATTVYYCGVMLGGFACGYLSDRLGRRPVVLATLFGATIVGTGLAFVREFSAFIALRFVLGFLTQGMHTASYIMAVELFPTKQRTLAACVIQMYWGAAVLVLGGLSWILRDWRLIQLAISLPSLLAIPYFWLLPESLRWLLAKNKRKEAELLIKRTAVFNKMQTVLREFPERATDALLQQEPQQNTTQQNTNAGTEPNATNALLSSNDDNNNDDKEKSLEHLEKQTKDKKRRQGGIKDLFSSTLMLKRSMILFYIWFAGNLSYFGLTFMSTALGGNRFLNYTLSGCVEFVAYASNIFIVKRFGRRNPLCVYFCLAAVSCLGVGLIPPRTASGDDLTKLITAFGVMGKFAAGGSFSVFELLTVEMYPTLLRNIGAGMCGFWGRLGAVLAPQFLSLGLYTFPQLPAILIGSLTLLGGGLTLLLPDTSHAYLPDTVYEMTIDADGNKSVQDKRNGDQYISTPLLTVTELVSCV</sequence>
<feature type="transmembrane region" description="Helical" evidence="6">
    <location>
        <begin position="263"/>
        <end position="282"/>
    </location>
</feature>
<keyword evidence="4 6" id="KW-0472">Membrane</keyword>